<dbReference type="EMBL" id="CM044705">
    <property type="protein sequence ID" value="KAI5663071.1"/>
    <property type="molecule type" value="Genomic_DNA"/>
</dbReference>
<name>A0ACC0AQR9_CATRO</name>
<keyword evidence="2" id="KW-1185">Reference proteome</keyword>
<comment type="caution">
    <text evidence="1">The sequence shown here is derived from an EMBL/GenBank/DDBJ whole genome shotgun (WGS) entry which is preliminary data.</text>
</comment>
<evidence type="ECO:0000313" key="2">
    <source>
        <dbReference type="Proteomes" id="UP001060085"/>
    </source>
</evidence>
<protein>
    <submittedName>
        <fullName evidence="1">Uncharacterized protein</fullName>
    </submittedName>
</protein>
<organism evidence="1 2">
    <name type="scientific">Catharanthus roseus</name>
    <name type="common">Madagascar periwinkle</name>
    <name type="synonym">Vinca rosea</name>
    <dbReference type="NCBI Taxonomy" id="4058"/>
    <lineage>
        <taxon>Eukaryota</taxon>
        <taxon>Viridiplantae</taxon>
        <taxon>Streptophyta</taxon>
        <taxon>Embryophyta</taxon>
        <taxon>Tracheophyta</taxon>
        <taxon>Spermatophyta</taxon>
        <taxon>Magnoliopsida</taxon>
        <taxon>eudicotyledons</taxon>
        <taxon>Gunneridae</taxon>
        <taxon>Pentapetalae</taxon>
        <taxon>asterids</taxon>
        <taxon>lamiids</taxon>
        <taxon>Gentianales</taxon>
        <taxon>Apocynaceae</taxon>
        <taxon>Rauvolfioideae</taxon>
        <taxon>Vinceae</taxon>
        <taxon>Catharanthinae</taxon>
        <taxon>Catharanthus</taxon>
    </lineage>
</organism>
<reference evidence="2" key="1">
    <citation type="journal article" date="2023" name="Nat. Plants">
        <title>Single-cell RNA sequencing provides a high-resolution roadmap for understanding the multicellular compartmentation of specialized metabolism.</title>
        <authorList>
            <person name="Sun S."/>
            <person name="Shen X."/>
            <person name="Li Y."/>
            <person name="Li Y."/>
            <person name="Wang S."/>
            <person name="Li R."/>
            <person name="Zhang H."/>
            <person name="Shen G."/>
            <person name="Guo B."/>
            <person name="Wei J."/>
            <person name="Xu J."/>
            <person name="St-Pierre B."/>
            <person name="Chen S."/>
            <person name="Sun C."/>
        </authorList>
    </citation>
    <scope>NUCLEOTIDE SEQUENCE [LARGE SCALE GENOMIC DNA]</scope>
</reference>
<proteinExistence type="predicted"/>
<dbReference type="Proteomes" id="UP001060085">
    <property type="component" value="Linkage Group LG05"/>
</dbReference>
<gene>
    <name evidence="1" type="ORF">M9H77_22394</name>
</gene>
<evidence type="ECO:0000313" key="1">
    <source>
        <dbReference type="EMBL" id="KAI5663071.1"/>
    </source>
</evidence>
<sequence length="225" mass="25629">MDNNFIFSTLLKLYLEKKQYVEFNSSSCDIPRGDEYHGNVANYISCVLGIEDKEWSKEEELSTRIIQGNNLMVKMAKYGRKGTLPPTIALLLSLPEQKETSVEELEASNIKIEEILGPIVVTPTVRDRVQDEEGVSFSFNFLLVYQFPVLKFIKVPLEERSIEGVGLQSSLTEFIQCGTYYLSSKMSSDEEQNRNNNEGPSVRIMQEVVATLRFLQQQIGNIVRN</sequence>
<accession>A0ACC0AQR9</accession>